<reference evidence="1 2" key="1">
    <citation type="submission" date="2023-04" db="EMBL/GenBank/DDBJ databases">
        <title>Genomic of Lysinibacillus capsici TSBLM.</title>
        <authorList>
            <person name="Hu X.S."/>
            <person name="Yu C.H."/>
        </authorList>
    </citation>
    <scope>NUCLEOTIDE SEQUENCE [LARGE SCALE GENOMIC DNA]</scope>
    <source>
        <strain evidence="1 2">TSBLM</strain>
    </source>
</reference>
<sequence>MLQSTNQISLYRKIDSKMIEEAGLEIGIPQYFYSTAEGLKEIEVGEEFENVLTINEFDTEWSPNENDLIVKQKFTFYNPSILFGDEGVTSIDNKIGIAVHIHSKTSSNQKKINFGTIINTQKKIIVHFEHYFPKDSLRGNIEMDFFLYLQDNLETRPYHANQIGMRLSEEDLYSLTIVVDGEGSSFPITEFNDKNGPLWILEKNWVDASEDIFDSSNVYLSLNIAHPLFEQIKGGKTKASRALMGDIMVQAMSMLIQQVLIIEENTLDIVDEFTSNSILAVVKYWVTTFEVDTTSLFTIMNSLRTKLDQEMLGGE</sequence>
<accession>A0ABY8KNG8</accession>
<evidence type="ECO:0000313" key="1">
    <source>
        <dbReference type="EMBL" id="WGF40655.1"/>
    </source>
</evidence>
<organism evidence="1 2">
    <name type="scientific">Lysinibacillus capsici</name>
    <dbReference type="NCBI Taxonomy" id="2115968"/>
    <lineage>
        <taxon>Bacteria</taxon>
        <taxon>Bacillati</taxon>
        <taxon>Bacillota</taxon>
        <taxon>Bacilli</taxon>
        <taxon>Bacillales</taxon>
        <taxon>Bacillaceae</taxon>
        <taxon>Lysinibacillus</taxon>
    </lineage>
</organism>
<name>A0ABY8KNG8_9BACI</name>
<dbReference type="EMBL" id="CP122283">
    <property type="protein sequence ID" value="WGF40655.1"/>
    <property type="molecule type" value="Genomic_DNA"/>
</dbReference>
<protein>
    <submittedName>
        <fullName evidence="1">Uncharacterized protein</fullName>
    </submittedName>
</protein>
<proteinExistence type="predicted"/>
<evidence type="ECO:0000313" key="2">
    <source>
        <dbReference type="Proteomes" id="UP001244564"/>
    </source>
</evidence>
<keyword evidence="2" id="KW-1185">Reference proteome</keyword>
<dbReference type="RefSeq" id="WP_279496004.1">
    <property type="nucleotide sequence ID" value="NZ_CP122283.1"/>
</dbReference>
<gene>
    <name evidence="1" type="ORF">QBO96_10570</name>
</gene>
<dbReference type="Proteomes" id="UP001244564">
    <property type="component" value="Chromosome"/>
</dbReference>